<gene>
    <name evidence="1" type="ORF">EUGRSUZ_C01368</name>
</gene>
<keyword evidence="2" id="KW-1185">Reference proteome</keyword>
<evidence type="ECO:0000313" key="1">
    <source>
        <dbReference type="EMBL" id="KAK3436839.1"/>
    </source>
</evidence>
<dbReference type="Proteomes" id="UP000030711">
    <property type="component" value="Chromosome 3"/>
</dbReference>
<organism evidence="1 2">
    <name type="scientific">Eucalyptus grandis</name>
    <name type="common">Flooded gum</name>
    <dbReference type="NCBI Taxonomy" id="71139"/>
    <lineage>
        <taxon>Eukaryota</taxon>
        <taxon>Viridiplantae</taxon>
        <taxon>Streptophyta</taxon>
        <taxon>Embryophyta</taxon>
        <taxon>Tracheophyta</taxon>
        <taxon>Spermatophyta</taxon>
        <taxon>Magnoliopsida</taxon>
        <taxon>eudicotyledons</taxon>
        <taxon>Gunneridae</taxon>
        <taxon>Pentapetalae</taxon>
        <taxon>rosids</taxon>
        <taxon>malvids</taxon>
        <taxon>Myrtales</taxon>
        <taxon>Myrtaceae</taxon>
        <taxon>Myrtoideae</taxon>
        <taxon>Eucalypteae</taxon>
        <taxon>Eucalyptus</taxon>
    </lineage>
</organism>
<dbReference type="EMBL" id="CM064437">
    <property type="protein sequence ID" value="KAK3436839.1"/>
    <property type="molecule type" value="Genomic_DNA"/>
</dbReference>
<proteinExistence type="predicted"/>
<comment type="caution">
    <text evidence="1">The sequence shown here is derived from an EMBL/GenBank/DDBJ whole genome shotgun (WGS) entry which is preliminary data.</text>
</comment>
<name>A0ACC3LDF2_EUCGR</name>
<reference evidence="1 2" key="1">
    <citation type="journal article" date="2014" name="Nature">
        <title>The genome of Eucalyptus grandis.</title>
        <authorList>
            <person name="Myburg A.A."/>
            <person name="Grattapaglia D."/>
            <person name="Tuskan G.A."/>
            <person name="Hellsten U."/>
            <person name="Hayes R.D."/>
            <person name="Grimwood J."/>
            <person name="Jenkins J."/>
            <person name="Lindquist E."/>
            <person name="Tice H."/>
            <person name="Bauer D."/>
            <person name="Goodstein D.M."/>
            <person name="Dubchak I."/>
            <person name="Poliakov A."/>
            <person name="Mizrachi E."/>
            <person name="Kullan A.R."/>
            <person name="Hussey S.G."/>
            <person name="Pinard D."/>
            <person name="van der Merwe K."/>
            <person name="Singh P."/>
            <person name="van Jaarsveld I."/>
            <person name="Silva-Junior O.B."/>
            <person name="Togawa R.C."/>
            <person name="Pappas M.R."/>
            <person name="Faria D.A."/>
            <person name="Sansaloni C.P."/>
            <person name="Petroli C.D."/>
            <person name="Yang X."/>
            <person name="Ranjan P."/>
            <person name="Tschaplinski T.J."/>
            <person name="Ye C.Y."/>
            <person name="Li T."/>
            <person name="Sterck L."/>
            <person name="Vanneste K."/>
            <person name="Murat F."/>
            <person name="Soler M."/>
            <person name="Clemente H.S."/>
            <person name="Saidi N."/>
            <person name="Cassan-Wang H."/>
            <person name="Dunand C."/>
            <person name="Hefer C.A."/>
            <person name="Bornberg-Bauer E."/>
            <person name="Kersting A.R."/>
            <person name="Vining K."/>
            <person name="Amarasinghe V."/>
            <person name="Ranik M."/>
            <person name="Naithani S."/>
            <person name="Elser J."/>
            <person name="Boyd A.E."/>
            <person name="Liston A."/>
            <person name="Spatafora J.W."/>
            <person name="Dharmwardhana P."/>
            <person name="Raja R."/>
            <person name="Sullivan C."/>
            <person name="Romanel E."/>
            <person name="Alves-Ferreira M."/>
            <person name="Kulheim C."/>
            <person name="Foley W."/>
            <person name="Carocha V."/>
            <person name="Paiva J."/>
            <person name="Kudrna D."/>
            <person name="Brommonschenkel S.H."/>
            <person name="Pasquali G."/>
            <person name="Byrne M."/>
            <person name="Rigault P."/>
            <person name="Tibbits J."/>
            <person name="Spokevicius A."/>
            <person name="Jones R.C."/>
            <person name="Steane D.A."/>
            <person name="Vaillancourt R.E."/>
            <person name="Potts B.M."/>
            <person name="Joubert F."/>
            <person name="Barry K."/>
            <person name="Pappas G.J."/>
            <person name="Strauss S.H."/>
            <person name="Jaiswal P."/>
            <person name="Grima-Pettenati J."/>
            <person name="Salse J."/>
            <person name="Van de Peer Y."/>
            <person name="Rokhsar D.S."/>
            <person name="Schmutz J."/>
        </authorList>
    </citation>
    <scope>NUCLEOTIDE SEQUENCE [LARGE SCALE GENOMIC DNA]</scope>
    <source>
        <strain evidence="2">cv. BRASUZ1</strain>
        <tissue evidence="1">Leaf extractions</tissue>
    </source>
</reference>
<evidence type="ECO:0000313" key="2">
    <source>
        <dbReference type="Proteomes" id="UP000030711"/>
    </source>
</evidence>
<protein>
    <submittedName>
        <fullName evidence="1">Uncharacterized protein</fullName>
    </submittedName>
</protein>
<sequence>MSSLSRELVFLILQFLDEEKFRETVHKLEQESGFYFNMRYFEDLVTNGEWDDVEKYLSGFTKVDDNRYSMKIFFEIRKQKYLEALDKRDRAKAVEILVKDLKVFAAFNEDLFKEITQLLTLENFRENEQLSKYGDTKSARSIMLAELKKLIEANPLFRDKLQFPTLKNSRLRTLINQSLNWQHQLCKNPRPNPDIKTLFVDHTCGQPNGARAPSPVTNPLMGTVPKPGPFPPLTAHAPFQPPQVALTTSLAGWMANPSSVAHPSASAGPIGLTTQNNSAILKRPRTPPTNNSAMDYQTADSEHVLKRSRPFAISDEVNNLPVNILPVTYNNQSHGQSSYSSDDLPKNVVATLSQSSPVKSMDFHPVQQILLLVGTNMGDVIVWEVGSRTRITQRNFKVWDLGTCSMAVQASLASDYTASVNRVMWSPDGTLFGVAYSKHMVHIYSYHGGDDIRNHLEIEAHGGSVNDLAFSYPNKQLCVVTCGEDRLIKFIFSTATDGKIKAWLYDNMGSRVDYDAPGHSSTMMAYSADGTRLFSCGTNKEGESYLVEWNESEGAVKRTYHGLGKRSGGVVQFDTTKNRFLAAGDEFMVKFWDMDNNNMLTSTEADGGLPASPCIRFNKEGILLAVSTSDNSVKILANADGLRLLRTVENRSYDASRVTPVPLVKPPIAAFGSGNATVGASLVDRGAPVAAMVSMNSESMADVKPKFADESGDKSRIWKLTEINESLQCRSIKLPDNLTAMRVSRLIYTNSGLAILALSSNAVHKLWKWQKSDRNLTGKVSDFS</sequence>
<accession>A0ACC3LDF2</accession>